<sequence length="192" mass="21032">MTDFAVRPLLGNLCLLAAAMTFSATASAGADHNTAAHVHGVGDMEIVQDGNGLFISLMTPLHNVLGFEHTPKTDAEKVKARRVVSLLKANGLFAFTPTAQCKRSGYKLYSEVLNPHSHGPSDDHQHHDADHGHSDLRATYEFECEFPDKLKLIEVRAFRQFPGFEKIEVQALFPSGQVGATLTPAKNRLEIK</sequence>
<dbReference type="EMBL" id="AP028947">
    <property type="protein sequence ID" value="BET25488.1"/>
    <property type="molecule type" value="Genomic_DNA"/>
</dbReference>
<gene>
    <name evidence="3" type="ORF">RGQ30_09890</name>
</gene>
<dbReference type="KEGG" id="lto:RGQ30_09890"/>
<proteinExistence type="predicted"/>
<name>A0AA86IY94_9BURK</name>
<keyword evidence="4" id="KW-1185">Reference proteome</keyword>
<dbReference type="Proteomes" id="UP001329151">
    <property type="component" value="Chromosome"/>
</dbReference>
<dbReference type="RefSeq" id="WP_130558800.1">
    <property type="nucleotide sequence ID" value="NZ_AP028947.1"/>
</dbReference>
<organism evidence="3 4">
    <name type="scientific">Limnobacter thiooxidans</name>
    <dbReference type="NCBI Taxonomy" id="131080"/>
    <lineage>
        <taxon>Bacteria</taxon>
        <taxon>Pseudomonadati</taxon>
        <taxon>Pseudomonadota</taxon>
        <taxon>Betaproteobacteria</taxon>
        <taxon>Burkholderiales</taxon>
        <taxon>Burkholderiaceae</taxon>
        <taxon>Limnobacter</taxon>
    </lineage>
</organism>
<reference evidence="3 4" key="1">
    <citation type="submission" date="2023-10" db="EMBL/GenBank/DDBJ databases">
        <title>Complete Genome Sequence of Limnobacter thiooxidans CS-K2T, Isolated from freshwater lake sediments in Bavaria, Germany.</title>
        <authorList>
            <person name="Naruki M."/>
            <person name="Watanabe A."/>
            <person name="Warashina T."/>
            <person name="Morita T."/>
            <person name="Arakawa K."/>
        </authorList>
    </citation>
    <scope>NUCLEOTIDE SEQUENCE [LARGE SCALE GENOMIC DNA]</scope>
    <source>
        <strain evidence="3 4">CS-K2</strain>
    </source>
</reference>
<dbReference type="Pfam" id="PF10986">
    <property type="entry name" value="ZrgA"/>
    <property type="match status" value="1"/>
</dbReference>
<accession>A0AA86IY94</accession>
<feature type="chain" id="PRO_5047120904" evidence="2">
    <location>
        <begin position="29"/>
        <end position="192"/>
    </location>
</feature>
<evidence type="ECO:0000256" key="2">
    <source>
        <dbReference type="SAM" id="SignalP"/>
    </source>
</evidence>
<protein>
    <submittedName>
        <fullName evidence="3">DUF2796 domain-containing protein</fullName>
    </submittedName>
</protein>
<evidence type="ECO:0000313" key="4">
    <source>
        <dbReference type="Proteomes" id="UP001329151"/>
    </source>
</evidence>
<feature type="compositionally biased region" description="Basic and acidic residues" evidence="1">
    <location>
        <begin position="119"/>
        <end position="132"/>
    </location>
</feature>
<dbReference type="AlphaFoldDB" id="A0AA86IY94"/>
<feature type="region of interest" description="Disordered" evidence="1">
    <location>
        <begin position="112"/>
        <end position="132"/>
    </location>
</feature>
<keyword evidence="2" id="KW-0732">Signal</keyword>
<dbReference type="InterPro" id="IPR021253">
    <property type="entry name" value="ZrgA-like"/>
</dbReference>
<evidence type="ECO:0000313" key="3">
    <source>
        <dbReference type="EMBL" id="BET25488.1"/>
    </source>
</evidence>
<feature type="signal peptide" evidence="2">
    <location>
        <begin position="1"/>
        <end position="28"/>
    </location>
</feature>
<evidence type="ECO:0000256" key="1">
    <source>
        <dbReference type="SAM" id="MobiDB-lite"/>
    </source>
</evidence>